<dbReference type="InterPro" id="IPR037721">
    <property type="entry name" value="Ferlin"/>
</dbReference>
<keyword evidence="4 7" id="KW-1133">Transmembrane helix</keyword>
<protein>
    <recommendedName>
        <fullName evidence="8">C2 domain-containing protein</fullName>
    </recommendedName>
</protein>
<dbReference type="Gene3D" id="2.60.40.150">
    <property type="entry name" value="C2 domain"/>
    <property type="match status" value="5"/>
</dbReference>
<feature type="compositionally biased region" description="Basic residues" evidence="6">
    <location>
        <begin position="703"/>
        <end position="712"/>
    </location>
</feature>
<feature type="compositionally biased region" description="Acidic residues" evidence="6">
    <location>
        <begin position="717"/>
        <end position="734"/>
    </location>
</feature>
<keyword evidence="5 7" id="KW-0472">Membrane</keyword>
<feature type="compositionally biased region" description="Basic and acidic residues" evidence="6">
    <location>
        <begin position="1158"/>
        <end position="1170"/>
    </location>
</feature>
<feature type="compositionally biased region" description="Acidic residues" evidence="6">
    <location>
        <begin position="582"/>
        <end position="596"/>
    </location>
</feature>
<dbReference type="PANTHER" id="PTHR12546:SF33">
    <property type="entry name" value="SPERM VESICLE FUSION PROTEIN FER-1"/>
    <property type="match status" value="1"/>
</dbReference>
<evidence type="ECO:0000256" key="3">
    <source>
        <dbReference type="ARBA" id="ARBA00022737"/>
    </source>
</evidence>
<feature type="compositionally biased region" description="Polar residues" evidence="6">
    <location>
        <begin position="1084"/>
        <end position="1099"/>
    </location>
</feature>
<feature type="transmembrane region" description="Helical" evidence="7">
    <location>
        <begin position="1842"/>
        <end position="1863"/>
    </location>
</feature>
<evidence type="ECO:0000256" key="1">
    <source>
        <dbReference type="ARBA" id="ARBA00004167"/>
    </source>
</evidence>
<feature type="domain" description="C2" evidence="8">
    <location>
        <begin position="197"/>
        <end position="330"/>
    </location>
</feature>
<name>A0A7S0PVD3_MICPS</name>
<dbReference type="EMBL" id="HBEV01014172">
    <property type="protein sequence ID" value="CAD8593639.1"/>
    <property type="molecule type" value="Transcribed_RNA"/>
</dbReference>
<dbReference type="InterPro" id="IPR035892">
    <property type="entry name" value="C2_domain_sf"/>
</dbReference>
<dbReference type="SMART" id="SM01202">
    <property type="entry name" value="FerI"/>
    <property type="match status" value="1"/>
</dbReference>
<dbReference type="GO" id="GO:0016020">
    <property type="term" value="C:membrane"/>
    <property type="evidence" value="ECO:0007669"/>
    <property type="project" value="UniProtKB-SubCell"/>
</dbReference>
<feature type="compositionally biased region" description="Acidic residues" evidence="6">
    <location>
        <begin position="1269"/>
        <end position="1309"/>
    </location>
</feature>
<dbReference type="InterPro" id="IPR000008">
    <property type="entry name" value="C2_dom"/>
</dbReference>
<feature type="region of interest" description="Disordered" evidence="6">
    <location>
        <begin position="1132"/>
        <end position="1317"/>
    </location>
</feature>
<feature type="region of interest" description="Disordered" evidence="6">
    <location>
        <begin position="1038"/>
        <end position="1112"/>
    </location>
</feature>
<evidence type="ECO:0000259" key="8">
    <source>
        <dbReference type="PROSITE" id="PS50004"/>
    </source>
</evidence>
<feature type="domain" description="C2" evidence="8">
    <location>
        <begin position="12"/>
        <end position="158"/>
    </location>
</feature>
<keyword evidence="2 7" id="KW-0812">Transmembrane</keyword>
<feature type="compositionally biased region" description="Basic and acidic residues" evidence="6">
    <location>
        <begin position="1062"/>
        <end position="1075"/>
    </location>
</feature>
<dbReference type="GO" id="GO:0007009">
    <property type="term" value="P:plasma membrane organization"/>
    <property type="evidence" value="ECO:0007669"/>
    <property type="project" value="TreeGrafter"/>
</dbReference>
<dbReference type="PROSITE" id="PS50004">
    <property type="entry name" value="C2"/>
    <property type="match status" value="5"/>
</dbReference>
<accession>A0A7S0PVD3</accession>
<dbReference type="SMART" id="SM00239">
    <property type="entry name" value="C2"/>
    <property type="match status" value="5"/>
</dbReference>
<dbReference type="PANTHER" id="PTHR12546">
    <property type="entry name" value="FER-1-LIKE"/>
    <property type="match status" value="1"/>
</dbReference>
<feature type="compositionally biased region" description="Basic and acidic residues" evidence="6">
    <location>
        <begin position="597"/>
        <end position="609"/>
    </location>
</feature>
<evidence type="ECO:0000313" key="9">
    <source>
        <dbReference type="EMBL" id="CAD8593639.1"/>
    </source>
</evidence>
<gene>
    <name evidence="9" type="ORF">MSP1404_LOCUS11043</name>
</gene>
<evidence type="ECO:0000256" key="5">
    <source>
        <dbReference type="ARBA" id="ARBA00023136"/>
    </source>
</evidence>
<dbReference type="SUPFAM" id="SSF49562">
    <property type="entry name" value="C2 domain (Calcium/lipid-binding domain, CaLB)"/>
    <property type="match status" value="5"/>
</dbReference>
<organism evidence="9">
    <name type="scientific">Micromonas pusilla</name>
    <name type="common">Picoplanktonic green alga</name>
    <name type="synonym">Chromulina pusilla</name>
    <dbReference type="NCBI Taxonomy" id="38833"/>
    <lineage>
        <taxon>Eukaryota</taxon>
        <taxon>Viridiplantae</taxon>
        <taxon>Chlorophyta</taxon>
        <taxon>Mamiellophyceae</taxon>
        <taxon>Mamiellales</taxon>
        <taxon>Mamiellaceae</taxon>
        <taxon>Micromonas</taxon>
    </lineage>
</organism>
<evidence type="ECO:0000256" key="6">
    <source>
        <dbReference type="SAM" id="MobiDB-lite"/>
    </source>
</evidence>
<evidence type="ECO:0000256" key="7">
    <source>
        <dbReference type="SAM" id="Phobius"/>
    </source>
</evidence>
<keyword evidence="3" id="KW-0677">Repeat</keyword>
<feature type="compositionally biased region" description="Low complexity" evidence="6">
    <location>
        <begin position="1256"/>
        <end position="1268"/>
    </location>
</feature>
<dbReference type="InterPro" id="IPR037724">
    <property type="entry name" value="C2E_Ferlin"/>
</dbReference>
<feature type="region of interest" description="Disordered" evidence="6">
    <location>
        <begin position="189"/>
        <end position="210"/>
    </location>
</feature>
<feature type="compositionally biased region" description="Basic residues" evidence="6">
    <location>
        <begin position="1143"/>
        <end position="1157"/>
    </location>
</feature>
<feature type="compositionally biased region" description="Low complexity" evidence="6">
    <location>
        <begin position="1190"/>
        <end position="1205"/>
    </location>
</feature>
<sequence>MFGLFQGDARIDAGELGFAEEPTVSPAGVYQIRVRVIEAKDLSAINSFSLYQSIVSFSWKTNVESADRLPNAIAKVRLNRDGFKTEKRKTLVEKETATPLWNQQFYFDGVDVAEGELEACTITISACDKSRIGSDRVIGTCDLNLAAVYQEEGHELWQEWLTLTDQSQRRQGSQGQVCVCVSVLRAGDQPPVHGDGEDDDSALSSGLPPAADNVKPKTYLLKAQLYSGRDLPRMDRFGRAGVDAYLKLQCGSSKPVRSRSKTSRSPDWNQEVLMRLVVPPGKGGLASLPPLKMSLMDYDLGRTDDHIASKTVSFRELIMNPEEFQQPRWYSFYGGPREMELKWFTKMSKLAKRMNAGYIEGSAYRGRVLMSMKLIEETDWNKGTIRPKSKIPSVLDNLGKEWPVYLHAEVYSLELNQSRHVGSRATVSFNIGLNSLKSPSKTLRSEGKVLGKECYANFNYRLSPMRVKLPTPFEGPLAGQGAPDLFIDVSVGGKRIGYCRVPCSRLMPVNEEVEGGPHNPPPSEEDWKIQGWFQLHADAIGDHKRGESRRAEHVKPVGQVLLRINLCGSTVTKLEARSLSPEELEAQEDEESDNDDIEKAPGEEGRDARAAKIEKRMEARQDRMGEDTCKIDALRTVRYMLQAQVYQAKNLPAGDAQGASDPFAVIRCGRSKAETHVCKATTNPAWFREMLMEVELPVVPAPRPKKQSKKQARMGVEDDSSDEEEEDEDEDEMDVEAGAGHMSMAQANARGIHPGANRLPQGGFEGIAWWAVPKMTVIVFDHDEGMLGSDNDALSVCSLPLIHPNARPKKLDKFGNEIEEEPPLSTLASSASQWTDAGIDDVPDDFADLSKYRVGISEPEWYNMFQLNPSRAGGVDVRPGGQILLHYTLKDVPKEGIFRYCGMDPPKVKSSELAKGYHPKVVRSLGDFFGSNPVEVQVMLLGVRGMDPYKGVPIGAPCVEVELSGALPLFPGAPFLTAQSEYSSNPNGPNANFNGQILRLRGRVHRMTKIELSLSIRIYDSRPIKRLVGTGQHRILIRDEDDEDESGKKPKKLRAVKPKPMTPEELRELETKGMESTDSEEWIGSSNATSIASDYSSETATEDEFSDDEEHKSWFSQAGSSFLSMARSAYSIVGSAKSERSSKRGGSKRGGSRHSKSRRGESEDGERSDFSRYLPASVASGLSKAGSVFSKADGSAKSGKSARSGRSGRSRRSDRSGRSGKSGAGKRKKALSVFDMIPEGEEGEENGAASVDDGKTTMSGEETTGETTDGSESEPEEEEEKKDGSGSDEDGSDEKESDEEEIDMEEFDDGSGTVPEFMDGRKMVTDGELEDHMRPLPFITVPIMRSKGFADNTSDLVEGGKLKFVCRVVPLSEHEEEPEQKLLDKGGFNPFGNKKKKEEEAEIERKNAAYKCEDDAATMPLTDFKKLQRLIGGGSKALLPQSVIVRAFVVRGKNIRPLDPSGLCDPYMKVDLLGTGKRFGNRRDHVKETLAPWFYKMFQFTTELPGSSQLQFKLYDWDKNGGDDVIGVNTVDLEDRWFSPIWKSQFSETPPLELRTLLNNDATGSQGSLELWVEMYEADENVPRAMKIAPPPVIDVELRVVIWRARKMVIKDIGGNNDLFFKVGLVGLDHKQTRFGQVQETDTHYFASDGKGSFNYRIIYRFSIPVTKAKLRVSAYDRDLIGSNDNIGEAILPLSGMCNDLMRLIQAAPDGELSGNAEVKMDAKNQKHAPPMPKDPPFLSCGEDGVSVNFPSMDFGDVLDAGGEGHWSPLYHPSKDDRKQGEVEVSLTLLPVRRADQRPVGKARDQPNRDPELPAAIRAKLNPFDPIGSLITIMGPNMARNIILALCILACLAVCCSLAVFIINDVLSAYINIAIQQATGAGGGMMPAGGGLGK</sequence>
<evidence type="ECO:0000256" key="4">
    <source>
        <dbReference type="ARBA" id="ARBA00022989"/>
    </source>
</evidence>
<proteinExistence type="predicted"/>
<feature type="domain" description="C2" evidence="8">
    <location>
        <begin position="1423"/>
        <end position="1547"/>
    </location>
</feature>
<feature type="domain" description="C2" evidence="8">
    <location>
        <begin position="1578"/>
        <end position="1708"/>
    </location>
</feature>
<evidence type="ECO:0000256" key="2">
    <source>
        <dbReference type="ARBA" id="ARBA00022692"/>
    </source>
</evidence>
<feature type="domain" description="C2" evidence="8">
    <location>
        <begin position="623"/>
        <end position="756"/>
    </location>
</feature>
<dbReference type="CDD" id="cd00030">
    <property type="entry name" value="C2"/>
    <property type="match status" value="1"/>
</dbReference>
<reference evidence="9" key="1">
    <citation type="submission" date="2021-01" db="EMBL/GenBank/DDBJ databases">
        <authorList>
            <person name="Corre E."/>
            <person name="Pelletier E."/>
            <person name="Niang G."/>
            <person name="Scheremetjew M."/>
            <person name="Finn R."/>
            <person name="Kale V."/>
            <person name="Holt S."/>
            <person name="Cochrane G."/>
            <person name="Meng A."/>
            <person name="Brown T."/>
            <person name="Cohen L."/>
        </authorList>
    </citation>
    <scope>NUCLEOTIDE SEQUENCE</scope>
    <source>
        <strain evidence="9">CCMP494</strain>
    </source>
</reference>
<dbReference type="CDD" id="cd04037">
    <property type="entry name" value="C2E_Ferlin"/>
    <property type="match status" value="1"/>
</dbReference>
<dbReference type="InterPro" id="IPR012968">
    <property type="entry name" value="FerIin_dom"/>
</dbReference>
<feature type="region of interest" description="Disordered" evidence="6">
    <location>
        <begin position="577"/>
        <end position="609"/>
    </location>
</feature>
<dbReference type="Pfam" id="PF00168">
    <property type="entry name" value="C2"/>
    <property type="match status" value="5"/>
</dbReference>
<comment type="subcellular location">
    <subcellularLocation>
        <location evidence="1">Membrane</location>
        <topology evidence="1">Single-pass membrane protein</topology>
    </subcellularLocation>
</comment>
<feature type="region of interest" description="Disordered" evidence="6">
    <location>
        <begin position="702"/>
        <end position="734"/>
    </location>
</feature>